<feature type="compositionally biased region" description="Basic and acidic residues" evidence="1">
    <location>
        <begin position="67"/>
        <end position="83"/>
    </location>
</feature>
<accession>A0A6B1DP00</accession>
<feature type="region of interest" description="Disordered" evidence="1">
    <location>
        <begin position="59"/>
        <end position="98"/>
    </location>
</feature>
<name>A0A6B1DP00_9CHLR</name>
<dbReference type="EMBL" id="VXPY01000004">
    <property type="protein sequence ID" value="MYD88811.1"/>
    <property type="molecule type" value="Genomic_DNA"/>
</dbReference>
<gene>
    <name evidence="2" type="ORF">F4Y08_00510</name>
</gene>
<comment type="caution">
    <text evidence="2">The sequence shown here is derived from an EMBL/GenBank/DDBJ whole genome shotgun (WGS) entry which is preliminary data.</text>
</comment>
<organism evidence="2">
    <name type="scientific">Caldilineaceae bacterium SB0662_bin_9</name>
    <dbReference type="NCBI Taxonomy" id="2605258"/>
    <lineage>
        <taxon>Bacteria</taxon>
        <taxon>Bacillati</taxon>
        <taxon>Chloroflexota</taxon>
        <taxon>Caldilineae</taxon>
        <taxon>Caldilineales</taxon>
        <taxon>Caldilineaceae</taxon>
    </lineage>
</organism>
<evidence type="ECO:0000256" key="1">
    <source>
        <dbReference type="SAM" id="MobiDB-lite"/>
    </source>
</evidence>
<evidence type="ECO:0000313" key="2">
    <source>
        <dbReference type="EMBL" id="MYD88811.1"/>
    </source>
</evidence>
<dbReference type="AlphaFoldDB" id="A0A6B1DP00"/>
<protein>
    <submittedName>
        <fullName evidence="2">Uncharacterized protein</fullName>
    </submittedName>
</protein>
<proteinExistence type="predicted"/>
<sequence>MSLLAEKLAQLPEPRHTQVKALLVALIDALVMVVPVPGEPTPPAQEPQTVTVPLPAAQQDSLARQRQIAERSIRTRREEERRRGVGRQIRKWQGTGMD</sequence>
<reference evidence="2" key="1">
    <citation type="submission" date="2019-09" db="EMBL/GenBank/DDBJ databases">
        <title>Characterisation of the sponge microbiome using genome-centric metagenomics.</title>
        <authorList>
            <person name="Engelberts J.P."/>
            <person name="Robbins S.J."/>
            <person name="De Goeij J.M."/>
            <person name="Aranda M."/>
            <person name="Bell S.C."/>
            <person name="Webster N.S."/>
        </authorList>
    </citation>
    <scope>NUCLEOTIDE SEQUENCE</scope>
    <source>
        <strain evidence="2">SB0662_bin_9</strain>
    </source>
</reference>